<name>A0A0L8FNV9_OCTBM</name>
<sequence>MSLKSDEIFLKNHITIQVCDPPKRIILQFNCNLLKKITLQFSFEALLRRYCCNYLVL</sequence>
<reference evidence="1" key="1">
    <citation type="submission" date="2015-07" db="EMBL/GenBank/DDBJ databases">
        <title>MeaNS - Measles Nucleotide Surveillance Program.</title>
        <authorList>
            <person name="Tran T."/>
            <person name="Druce J."/>
        </authorList>
    </citation>
    <scope>NUCLEOTIDE SEQUENCE</scope>
    <source>
        <strain evidence="1">UCB-OBI-ISO-001</strain>
        <tissue evidence="1">Gonad</tissue>
    </source>
</reference>
<organism evidence="1">
    <name type="scientific">Octopus bimaculoides</name>
    <name type="common">California two-spotted octopus</name>
    <dbReference type="NCBI Taxonomy" id="37653"/>
    <lineage>
        <taxon>Eukaryota</taxon>
        <taxon>Metazoa</taxon>
        <taxon>Spiralia</taxon>
        <taxon>Lophotrochozoa</taxon>
        <taxon>Mollusca</taxon>
        <taxon>Cephalopoda</taxon>
        <taxon>Coleoidea</taxon>
        <taxon>Octopodiformes</taxon>
        <taxon>Octopoda</taxon>
        <taxon>Incirrata</taxon>
        <taxon>Octopodidae</taxon>
        <taxon>Octopus</taxon>
    </lineage>
</organism>
<gene>
    <name evidence="1" type="ORF">OCBIM_22012406mg</name>
</gene>
<accession>A0A0L8FNV9</accession>
<dbReference type="AlphaFoldDB" id="A0A0L8FNV9"/>
<proteinExistence type="predicted"/>
<evidence type="ECO:0000313" key="1">
    <source>
        <dbReference type="EMBL" id="KOF66401.1"/>
    </source>
</evidence>
<protein>
    <submittedName>
        <fullName evidence="1">Uncharacterized protein</fullName>
    </submittedName>
</protein>
<dbReference type="EMBL" id="KQ428150">
    <property type="protein sequence ID" value="KOF66401.1"/>
    <property type="molecule type" value="Genomic_DNA"/>
</dbReference>